<dbReference type="Proteomes" id="UP000886891">
    <property type="component" value="Unassembled WGS sequence"/>
</dbReference>
<accession>A0A9D1NB79</accession>
<dbReference type="InterPro" id="IPR032514">
    <property type="entry name" value="GtaA_central"/>
</dbReference>
<reference evidence="4" key="1">
    <citation type="submission" date="2020-10" db="EMBL/GenBank/DDBJ databases">
        <authorList>
            <person name="Gilroy R."/>
        </authorList>
    </citation>
    <scope>NUCLEOTIDE SEQUENCE</scope>
    <source>
        <strain evidence="4">23406</strain>
    </source>
</reference>
<dbReference type="EMBL" id="DVOH01000016">
    <property type="protein sequence ID" value="HIU99923.1"/>
    <property type="molecule type" value="Genomic_DNA"/>
</dbReference>
<dbReference type="Pfam" id="PF16335">
    <property type="entry name" value="GtaA_6_Hairpin"/>
    <property type="match status" value="1"/>
</dbReference>
<evidence type="ECO:0000259" key="1">
    <source>
        <dbReference type="Pfam" id="PF16334"/>
    </source>
</evidence>
<proteinExistence type="predicted"/>
<evidence type="ECO:0000259" key="2">
    <source>
        <dbReference type="Pfam" id="PF16335"/>
    </source>
</evidence>
<sequence length="674" mass="74310">MIETKLSAYPLLTFDPLFSLWSSAENLYDDNVRMWTGAEKPIYGNIEIDGVCKRFMGTKGGEYILRQRKVEVGLNRTRYTFSDEIVTLTLTFTVPQFIKDAALTARPVGYIDVTVESADGKEHEIDAVIDFSEKIVCEDAKKLTRGGVLPYPQGKIGYIGRLLQKTIQNAGDFRETDWGWLYLAGDAEIMVSSEVAKRSYFKGGNFKEDKNYRKLLVSQKKGKVAPGKPLSWFLVVGYDDIFSVNYFGQYKKGYWTTANYSIVNAIQTAFAEHDETIRRCEQADALFETKLAAGYGNGYLTALYGSYRQAVAGVKIIGEDDGYVVLNKASSRGGFAADLSITYAAAPMILTFNPTFLKGMLKPLFEFARMKAWQFDFAPSDAGLYPYATGQIRGAAGRFIVRSSYFPFLKHICNRSDKNIYDPSELSPVDSTASMLILSAAYFNESGDFAFVRENADLMSGWADYLVGAGLAVGGCPSPFASLDIPPKDVNLAVKSIVAIAAWGLLRNEIQPGGGKPYLETAARLAKDLISVSDLGDRLALAVDDRKSWGLKYNLIWDRIFATHLFDDALIDREIAFYLTRLHKYGVALDNRSTETSAPFMMWTATLGGKTAVRACGVAIADMLANAPDRVPFPTVYDAVSAEATDFANAAVGGVWMPIYAGYAIGKKGFLKPL</sequence>
<name>A0A9D1NB79_9FIRM</name>
<feature type="domain" description="Glutaminase A central" evidence="2">
    <location>
        <begin position="296"/>
        <end position="657"/>
    </location>
</feature>
<reference evidence="4" key="2">
    <citation type="journal article" date="2021" name="PeerJ">
        <title>Extensive microbial diversity within the chicken gut microbiome revealed by metagenomics and culture.</title>
        <authorList>
            <person name="Gilroy R."/>
            <person name="Ravi A."/>
            <person name="Getino M."/>
            <person name="Pursley I."/>
            <person name="Horton D.L."/>
            <person name="Alikhan N.F."/>
            <person name="Baker D."/>
            <person name="Gharbi K."/>
            <person name="Hall N."/>
            <person name="Watson M."/>
            <person name="Adriaenssens E.M."/>
            <person name="Foster-Nyarko E."/>
            <person name="Jarju S."/>
            <person name="Secka A."/>
            <person name="Antonio M."/>
            <person name="Oren A."/>
            <person name="Chaudhuri R.R."/>
            <person name="La Ragione R."/>
            <person name="Hildebrand F."/>
            <person name="Pallen M.J."/>
        </authorList>
    </citation>
    <scope>NUCLEOTIDE SEQUENCE</scope>
    <source>
        <strain evidence="4">23406</strain>
    </source>
</reference>
<feature type="domain" description="DUF4964" evidence="1">
    <location>
        <begin position="7"/>
        <end position="59"/>
    </location>
</feature>
<gene>
    <name evidence="4" type="ORF">IAB14_02265</name>
</gene>
<evidence type="ECO:0000313" key="5">
    <source>
        <dbReference type="Proteomes" id="UP000886891"/>
    </source>
</evidence>
<comment type="caution">
    <text evidence="4">The sequence shown here is derived from an EMBL/GenBank/DDBJ whole genome shotgun (WGS) entry which is preliminary data.</text>
</comment>
<organism evidence="4 5">
    <name type="scientific">Candidatus Stercoripulliclostridium merdipullorum</name>
    <dbReference type="NCBI Taxonomy" id="2840952"/>
    <lineage>
        <taxon>Bacteria</taxon>
        <taxon>Bacillati</taxon>
        <taxon>Bacillota</taxon>
        <taxon>Clostridia</taxon>
        <taxon>Eubacteriales</taxon>
        <taxon>Candidatus Stercoripulliclostridium</taxon>
    </lineage>
</organism>
<dbReference type="InterPro" id="IPR052743">
    <property type="entry name" value="Glutaminase_GtaA"/>
</dbReference>
<dbReference type="Pfam" id="PF16334">
    <property type="entry name" value="DUF4964"/>
    <property type="match status" value="1"/>
</dbReference>
<evidence type="ECO:0000259" key="3">
    <source>
        <dbReference type="Pfam" id="PF17168"/>
    </source>
</evidence>
<dbReference type="AlphaFoldDB" id="A0A9D1NB79"/>
<dbReference type="PANTHER" id="PTHR31987:SF1">
    <property type="entry name" value="GLUTAMINASE A"/>
    <property type="match status" value="1"/>
</dbReference>
<protein>
    <submittedName>
        <fullName evidence="4">DUF4965 domain-containing protein</fullName>
    </submittedName>
</protein>
<dbReference type="Pfam" id="PF17168">
    <property type="entry name" value="DUF5127"/>
    <property type="match status" value="1"/>
</dbReference>
<dbReference type="InterPro" id="IPR033433">
    <property type="entry name" value="GtaA_N"/>
</dbReference>
<feature type="domain" description="Glutaminase A N-terminal" evidence="3">
    <location>
        <begin position="76"/>
        <end position="286"/>
    </location>
</feature>
<evidence type="ECO:0000313" key="4">
    <source>
        <dbReference type="EMBL" id="HIU99923.1"/>
    </source>
</evidence>
<dbReference type="InterPro" id="IPR032515">
    <property type="entry name" value="DUF4964"/>
</dbReference>
<dbReference type="PANTHER" id="PTHR31987">
    <property type="entry name" value="GLUTAMINASE A-RELATED"/>
    <property type="match status" value="1"/>
</dbReference>